<accession>A0AA38VRM3</accession>
<dbReference type="Gene3D" id="3.30.420.40">
    <property type="match status" value="2"/>
</dbReference>
<evidence type="ECO:0000313" key="1">
    <source>
        <dbReference type="EMBL" id="KAJ9160577.1"/>
    </source>
</evidence>
<organism evidence="1 2">
    <name type="scientific">Coniochaeta hoffmannii</name>
    <dbReference type="NCBI Taxonomy" id="91930"/>
    <lineage>
        <taxon>Eukaryota</taxon>
        <taxon>Fungi</taxon>
        <taxon>Dikarya</taxon>
        <taxon>Ascomycota</taxon>
        <taxon>Pezizomycotina</taxon>
        <taxon>Sordariomycetes</taxon>
        <taxon>Sordariomycetidae</taxon>
        <taxon>Coniochaetales</taxon>
        <taxon>Coniochaetaceae</taxon>
        <taxon>Coniochaeta</taxon>
    </lineage>
</organism>
<dbReference type="EMBL" id="JANBVN010000034">
    <property type="protein sequence ID" value="KAJ9160577.1"/>
    <property type="molecule type" value="Genomic_DNA"/>
</dbReference>
<protein>
    <recommendedName>
        <fullName evidence="3">Actin-like ATPase domain-containing protein</fullName>
    </recommendedName>
</protein>
<dbReference type="SUPFAM" id="SSF53067">
    <property type="entry name" value="Actin-like ATPase domain"/>
    <property type="match status" value="1"/>
</dbReference>
<reference evidence="1" key="1">
    <citation type="submission" date="2022-07" db="EMBL/GenBank/DDBJ databases">
        <title>Fungi with potential for degradation of polypropylene.</title>
        <authorList>
            <person name="Gostincar C."/>
        </authorList>
    </citation>
    <scope>NUCLEOTIDE SEQUENCE</scope>
    <source>
        <strain evidence="1">EXF-13287</strain>
    </source>
</reference>
<sequence length="573" mass="62181">MASGSVLFLGFDFGTTFSSASFAILDPSSGDLPKVTTACILAADGNILDARVPSTLSADPNDLQWGPFIPPGARTLRLLKLCLPHEEDLPDHPDHSTNPDEVREAIRVIRHVAGMRGFSAAAKYLSSLWNGCEPQIAAAAGRVSLRDMTVRIVFTIPATWREDVVARMRDAVLESRILNVGRGPAAMEFLAESEAAALAVLPRLSESRRCKVGDLVVICDCGGGTVDVGSYEVTSLHPLTVRECVAGESQLCGAIFMTGVFVSLIDRKLAELAEIGRCANINREKTLSTTRAEWEENLKPRFPQYVGEYRVYLHGDDDKKPSGPLLEISSDEVATVFRSVTTTITGLAAKQVQALLGKKQRLPKLVVLTGGFGCNRFLQQEFSARFHAMMHFTSSDGRNVVSDGAVVGALRSFGNIPGMTGHPVTASAASIAIPILIESRVARASYGYRCGTEPASGITWFIQKGDDITTGQVKQFDLTHSAFESNIDKGYPYVPIYRTADRVTSTSSSTSQTVQGAYPFCRIKWKALKAALTSNVALKVRAHLNGHTMRFEVLYDGRVLSEDIIAVEMLYRA</sequence>
<dbReference type="Proteomes" id="UP001174691">
    <property type="component" value="Unassembled WGS sequence"/>
</dbReference>
<dbReference type="AlphaFoldDB" id="A0AA38VRM3"/>
<evidence type="ECO:0000313" key="2">
    <source>
        <dbReference type="Proteomes" id="UP001174691"/>
    </source>
</evidence>
<comment type="caution">
    <text evidence="1">The sequence shown here is derived from an EMBL/GenBank/DDBJ whole genome shotgun (WGS) entry which is preliminary data.</text>
</comment>
<proteinExistence type="predicted"/>
<dbReference type="CDD" id="cd10170">
    <property type="entry name" value="ASKHA_NBD_HSP70"/>
    <property type="match status" value="1"/>
</dbReference>
<keyword evidence="2" id="KW-1185">Reference proteome</keyword>
<dbReference type="InterPro" id="IPR043129">
    <property type="entry name" value="ATPase_NBD"/>
</dbReference>
<name>A0AA38VRM3_9PEZI</name>
<dbReference type="Gene3D" id="3.90.640.10">
    <property type="entry name" value="Actin, Chain A, domain 4"/>
    <property type="match status" value="1"/>
</dbReference>
<evidence type="ECO:0008006" key="3">
    <source>
        <dbReference type="Google" id="ProtNLM"/>
    </source>
</evidence>
<dbReference type="PANTHER" id="PTHR42749">
    <property type="entry name" value="CELL SHAPE-DETERMINING PROTEIN MREB"/>
    <property type="match status" value="1"/>
</dbReference>
<gene>
    <name evidence="1" type="ORF">NKR19_g3203</name>
</gene>
<dbReference type="PANTHER" id="PTHR42749:SF1">
    <property type="entry name" value="CELL SHAPE-DETERMINING PROTEIN MREB"/>
    <property type="match status" value="1"/>
</dbReference>